<evidence type="ECO:0008006" key="3">
    <source>
        <dbReference type="Google" id="ProtNLM"/>
    </source>
</evidence>
<dbReference type="Proteomes" id="UP001321582">
    <property type="component" value="Chromosome"/>
</dbReference>
<evidence type="ECO:0000313" key="1">
    <source>
        <dbReference type="EMBL" id="BDU50442.1"/>
    </source>
</evidence>
<organism evidence="1 2">
    <name type="scientific">Haliovirga abyssi</name>
    <dbReference type="NCBI Taxonomy" id="2996794"/>
    <lineage>
        <taxon>Bacteria</taxon>
        <taxon>Fusobacteriati</taxon>
        <taxon>Fusobacteriota</taxon>
        <taxon>Fusobacteriia</taxon>
        <taxon>Fusobacteriales</taxon>
        <taxon>Haliovirgaceae</taxon>
        <taxon>Haliovirga</taxon>
    </lineage>
</organism>
<proteinExistence type="predicted"/>
<dbReference type="RefSeq" id="WP_307905371.1">
    <property type="nucleotide sequence ID" value="NZ_AP027059.1"/>
</dbReference>
<evidence type="ECO:0000313" key="2">
    <source>
        <dbReference type="Proteomes" id="UP001321582"/>
    </source>
</evidence>
<accession>A0AAU9DKL4</accession>
<reference evidence="1 2" key="1">
    <citation type="submission" date="2022-11" db="EMBL/GenBank/DDBJ databases">
        <title>Haliovirga abyssi gen. nov., sp. nov., a mesophilic fermentative bacterium isolated from the Iheya North hydrothermal field and the proposal of Haliovirgaceae fam. nov.</title>
        <authorList>
            <person name="Miyazaki U."/>
            <person name="Tame A."/>
            <person name="Miyazaki J."/>
            <person name="Takai K."/>
            <person name="Sawayama S."/>
            <person name="Kitajima M."/>
            <person name="Okamoto A."/>
            <person name="Nakagawa S."/>
        </authorList>
    </citation>
    <scope>NUCLEOTIDE SEQUENCE [LARGE SCALE GENOMIC DNA]</scope>
    <source>
        <strain evidence="1 2">IC12</strain>
    </source>
</reference>
<dbReference type="KEGG" id="haby:HLVA_10110"/>
<protein>
    <recommendedName>
        <fullName evidence="3">DUF494 family protein</fullName>
    </recommendedName>
</protein>
<name>A0AAU9DKL4_9FUSO</name>
<sequence>MEKNNSKELAFFNILETALHFDLSEEKNNFLVSLNELKDKIGMDTNEILKNMKSLENNKILKIKEYDNNKILLDISNYKTKLSEVFTQEEIETILKEFNYFIKKYNLTIPNEKEIKKSSEILKNMILENPQCDLQEFIEKGITTAITEKILIKIEKKIYDLFNSVDDEDLKILEVTLFCMYNFDKKNNPFLVTLFLESVYNNMNKR</sequence>
<dbReference type="AlphaFoldDB" id="A0AAU9DKL4"/>
<keyword evidence="2" id="KW-1185">Reference proteome</keyword>
<gene>
    <name evidence="1" type="ORF">HLVA_10110</name>
</gene>
<dbReference type="EMBL" id="AP027059">
    <property type="protein sequence ID" value="BDU50442.1"/>
    <property type="molecule type" value="Genomic_DNA"/>
</dbReference>